<evidence type="ECO:0000256" key="7">
    <source>
        <dbReference type="PROSITE-ProRule" id="PRU00581"/>
    </source>
</evidence>
<feature type="transmembrane region" description="Helical" evidence="8">
    <location>
        <begin position="124"/>
        <end position="145"/>
    </location>
</feature>
<keyword evidence="3 7" id="KW-0812">Transmembrane</keyword>
<evidence type="ECO:0000256" key="5">
    <source>
        <dbReference type="ARBA" id="ARBA00023136"/>
    </source>
</evidence>
<dbReference type="GO" id="GO:0016020">
    <property type="term" value="C:membrane"/>
    <property type="evidence" value="ECO:0007669"/>
    <property type="project" value="UniProtKB-SubCell"/>
</dbReference>
<evidence type="ECO:0000256" key="1">
    <source>
        <dbReference type="ARBA" id="ARBA00004141"/>
    </source>
</evidence>
<sequence length="235" mass="26348">MDTQVLKEPRGLMRILEFFCAILAFSTLANFSGSFQYSIFCTSQPNVGHQVIHHFEYPFQLDHSPPIPFKCSNIVSNITVPGDFSSDAKFFVFTGVVSFLGALGSLLIYVFFSPLYADESKKPPLVDFWFTLVVSVFWLSASAAWTNGLISLKWIASCDWISTTNGHPCKLSSQNTLILVDVRTCDVTDTGHFVGANIAALLGFLNFFLWASNLWFIYKETSWFSNKSDSQRLEG</sequence>
<keyword evidence="4 8" id="KW-1133">Transmembrane helix</keyword>
<feature type="transmembrane region" description="Helical" evidence="8">
    <location>
        <begin position="90"/>
        <end position="112"/>
    </location>
</feature>
<feature type="transmembrane region" description="Helical" evidence="8">
    <location>
        <begin position="12"/>
        <end position="31"/>
    </location>
</feature>
<keyword evidence="6" id="KW-0325">Glycoprotein</keyword>
<name>C1BQC3_CALRO</name>
<evidence type="ECO:0000256" key="4">
    <source>
        <dbReference type="ARBA" id="ARBA00022989"/>
    </source>
</evidence>
<proteinExistence type="evidence at transcript level"/>
<dbReference type="Pfam" id="PF01284">
    <property type="entry name" value="MARVEL"/>
    <property type="match status" value="1"/>
</dbReference>
<dbReference type="GO" id="GO:0008021">
    <property type="term" value="C:synaptic vesicle"/>
    <property type="evidence" value="ECO:0007669"/>
    <property type="project" value="InterPro"/>
</dbReference>
<evidence type="ECO:0000256" key="6">
    <source>
        <dbReference type="ARBA" id="ARBA00023180"/>
    </source>
</evidence>
<dbReference type="PANTHER" id="PTHR10306:SF17">
    <property type="entry name" value="MARVEL DOMAIN-CONTAINING PROTEIN"/>
    <property type="match status" value="1"/>
</dbReference>
<evidence type="ECO:0000313" key="10">
    <source>
        <dbReference type="EMBL" id="ACO11226.1"/>
    </source>
</evidence>
<dbReference type="PANTHER" id="PTHR10306">
    <property type="entry name" value="SYNAPTOPHYSIN"/>
    <property type="match status" value="1"/>
</dbReference>
<feature type="domain" description="MARVEL" evidence="9">
    <location>
        <begin position="5"/>
        <end position="222"/>
    </location>
</feature>
<dbReference type="AlphaFoldDB" id="C1BQC3"/>
<evidence type="ECO:0000259" key="9">
    <source>
        <dbReference type="PROSITE" id="PS51225"/>
    </source>
</evidence>
<protein>
    <submittedName>
        <fullName evidence="10">Synaptophysin-like protein 2</fullName>
    </submittedName>
</protein>
<feature type="transmembrane region" description="Helical" evidence="8">
    <location>
        <begin position="198"/>
        <end position="218"/>
    </location>
</feature>
<evidence type="ECO:0000256" key="2">
    <source>
        <dbReference type="ARBA" id="ARBA00006476"/>
    </source>
</evidence>
<dbReference type="InterPro" id="IPR008253">
    <property type="entry name" value="Marvel"/>
</dbReference>
<evidence type="ECO:0000256" key="8">
    <source>
        <dbReference type="SAM" id="Phobius"/>
    </source>
</evidence>
<comment type="subcellular location">
    <subcellularLocation>
        <location evidence="1">Membrane</location>
        <topology evidence="1">Multi-pass membrane protein</topology>
    </subcellularLocation>
</comment>
<organism evidence="10">
    <name type="scientific">Caligus rogercresseyi</name>
    <name type="common">Sea louse</name>
    <dbReference type="NCBI Taxonomy" id="217165"/>
    <lineage>
        <taxon>Eukaryota</taxon>
        <taxon>Metazoa</taxon>
        <taxon>Ecdysozoa</taxon>
        <taxon>Arthropoda</taxon>
        <taxon>Crustacea</taxon>
        <taxon>Multicrustacea</taxon>
        <taxon>Hexanauplia</taxon>
        <taxon>Copepoda</taxon>
        <taxon>Siphonostomatoida</taxon>
        <taxon>Caligidae</taxon>
        <taxon>Caligus</taxon>
    </lineage>
</organism>
<gene>
    <name evidence="10" type="primary">SYPL2</name>
</gene>
<dbReference type="EMBL" id="BT076802">
    <property type="protein sequence ID" value="ACO11226.1"/>
    <property type="molecule type" value="mRNA"/>
</dbReference>
<dbReference type="InterPro" id="IPR001285">
    <property type="entry name" value="Synaptophysin/porin"/>
</dbReference>
<accession>C1BQC3</accession>
<comment type="similarity">
    <text evidence="2">Belongs to the synaptophysin/synaptobrevin family.</text>
</comment>
<keyword evidence="5 7" id="KW-0472">Membrane</keyword>
<evidence type="ECO:0000256" key="3">
    <source>
        <dbReference type="ARBA" id="ARBA00022692"/>
    </source>
</evidence>
<dbReference type="PRINTS" id="PR00220">
    <property type="entry name" value="SYNAPTOPHYSN"/>
</dbReference>
<dbReference type="PROSITE" id="PS51225">
    <property type="entry name" value="MARVEL"/>
    <property type="match status" value="1"/>
</dbReference>
<reference evidence="10" key="1">
    <citation type="submission" date="2009-03" db="EMBL/GenBank/DDBJ databases">
        <title>Caligus rogercresseyi ESTs and full-length cDNAs.</title>
        <authorList>
            <person name="Yasuike M."/>
            <person name="von Schalburg K."/>
            <person name="Cooper G."/>
            <person name="Leong J."/>
            <person name="Jones S.R.M."/>
            <person name="Koop B.F."/>
        </authorList>
    </citation>
    <scope>NUCLEOTIDE SEQUENCE</scope>
    <source>
        <tissue evidence="10">Whole tissue</tissue>
    </source>
</reference>